<dbReference type="GO" id="GO:0005509">
    <property type="term" value="F:calcium ion binding"/>
    <property type="evidence" value="ECO:0007669"/>
    <property type="project" value="InterPro"/>
</dbReference>
<keyword evidence="5" id="KW-0677">Repeat</keyword>
<comment type="caution">
    <text evidence="10">The sequence shown here is derived from an EMBL/GenBank/DDBJ whole genome shotgun (WGS) entry which is preliminary data.</text>
</comment>
<gene>
    <name evidence="10" type="ORF">ETSY1_23460</name>
</gene>
<evidence type="ECO:0000256" key="1">
    <source>
        <dbReference type="ARBA" id="ARBA00004370"/>
    </source>
</evidence>
<dbReference type="PRINTS" id="PR00313">
    <property type="entry name" value="CABNDNGRPT"/>
</dbReference>
<comment type="subcellular location">
    <subcellularLocation>
        <location evidence="1">Membrane</location>
    </subcellularLocation>
    <subcellularLocation>
        <location evidence="2">Secreted</location>
    </subcellularLocation>
</comment>
<feature type="compositionally biased region" description="Acidic residues" evidence="8">
    <location>
        <begin position="420"/>
        <end position="434"/>
    </location>
</feature>
<dbReference type="InterPro" id="IPR018511">
    <property type="entry name" value="Hemolysin-typ_Ca-bd_CS"/>
</dbReference>
<keyword evidence="11" id="KW-1185">Reference proteome</keyword>
<dbReference type="InterPro" id="IPR001343">
    <property type="entry name" value="Hemolysn_Ca-bd"/>
</dbReference>
<feature type="compositionally biased region" description="Basic and acidic residues" evidence="8">
    <location>
        <begin position="532"/>
        <end position="541"/>
    </location>
</feature>
<proteinExistence type="predicted"/>
<keyword evidence="7" id="KW-0472">Membrane</keyword>
<dbReference type="Gene3D" id="2.150.10.10">
    <property type="entry name" value="Serralysin-like metalloprotease, C-terminal"/>
    <property type="match status" value="5"/>
</dbReference>
<feature type="domain" description="DUF676" evidence="9">
    <location>
        <begin position="28"/>
        <end position="83"/>
    </location>
</feature>
<organism evidence="10 11">
    <name type="scientific">Entotheonella factor</name>
    <dbReference type="NCBI Taxonomy" id="1429438"/>
    <lineage>
        <taxon>Bacteria</taxon>
        <taxon>Pseudomonadati</taxon>
        <taxon>Nitrospinota/Tectimicrobiota group</taxon>
        <taxon>Candidatus Tectimicrobiota</taxon>
        <taxon>Candidatus Entotheonellia</taxon>
        <taxon>Candidatus Entotheonellales</taxon>
        <taxon>Candidatus Entotheonellaceae</taxon>
        <taxon>Candidatus Entotheonella</taxon>
    </lineage>
</organism>
<keyword evidence="4" id="KW-0800">Toxin</keyword>
<dbReference type="InterPro" id="IPR029058">
    <property type="entry name" value="AB_hydrolase_fold"/>
</dbReference>
<evidence type="ECO:0000313" key="11">
    <source>
        <dbReference type="Proteomes" id="UP000019141"/>
    </source>
</evidence>
<evidence type="ECO:0000256" key="3">
    <source>
        <dbReference type="ARBA" id="ARBA00022525"/>
    </source>
</evidence>
<dbReference type="Proteomes" id="UP000019141">
    <property type="component" value="Unassembled WGS sequence"/>
</dbReference>
<dbReference type="PATRIC" id="fig|1429438.4.peg.4513"/>
<feature type="region of interest" description="Disordered" evidence="8">
    <location>
        <begin position="420"/>
        <end position="453"/>
    </location>
</feature>
<dbReference type="AlphaFoldDB" id="W4LIS7"/>
<sequence>MLTTQIINFHWQEAYTAFGLAEYDMAKADTQTAGHRLAQQVLDFVAEIEAETGQSFDPNIHFIGHSLGTMVNAYAIGEIFEETGGSLTVEQMTILDDPIIESLFEVNAADFFYQQLPSGSVEYVENFYASETFTVPPQFGGPIAGAGPGEVVGGTTVYHGLEVQGADHATIVTEFYAPLIPAAGWVSPILPGWTPAITWDSAQGAQDNLQHRGKLLDWSNLNGNPTAPYTLDHTIGTIQQFLQGGENTISMTPNSPAEFGFNHTFTDDVMLSFNFNFSSVIEGTFNVQFGGNIIWSYDPALADSAIEDNAALITVSDLAGQTGLLKWVFEPDAGFSGTAYVNDIEFSALAVQSGTLIGTSAADEINGGTGDDNIYGDDGDDLLRGKDGNDALYGEGGEDELKGGEGNDFIFGGDDDDLIRGEEGDDYIDGGAGDDDLKGEEGDDTIRGGAGNDALKGYQGNNTLYGGEGDDTLYGGFVSSDAYAGDDLLDGGPGNDVIYGRKGHDTAYGRDGNDTILGEEGNDILFGGNGDDTLRGREGNDTAHGGEGVDDIRGDEGDDTLNGDAGNDVLKGGDDNDTLNGGEGDDNLSGNNGNDILSGGAGNDAMNGNSGDDELHGGDNDDNLYGENGFDTLYGDDGNDLLVGQGNHDILYGGNGNDSLYGDENGATYVGHDELHGEDGSDFLVGGTGNDKLYGGLSYDVLYGQDGADQFIFEFLTAFSLWDEIKDFSTAEGDQVDISDVMAGAGYDPVQDAINDFVTLTEINGDTRIDVDRDGMGGSYSPVRIAYVENITGQWTDAADMVSQGHLVAV</sequence>
<keyword evidence="3" id="KW-0964">Secreted</keyword>
<dbReference type="Pfam" id="PF05057">
    <property type="entry name" value="DUF676"/>
    <property type="match status" value="1"/>
</dbReference>
<dbReference type="InterPro" id="IPR011049">
    <property type="entry name" value="Serralysin-like_metalloprot_C"/>
</dbReference>
<dbReference type="GO" id="GO:0005576">
    <property type="term" value="C:extracellular region"/>
    <property type="evidence" value="ECO:0007669"/>
    <property type="project" value="UniProtKB-SubCell"/>
</dbReference>
<dbReference type="PRINTS" id="PR01488">
    <property type="entry name" value="RTXTOXINA"/>
</dbReference>
<dbReference type="GO" id="GO:0016020">
    <property type="term" value="C:membrane"/>
    <property type="evidence" value="ECO:0007669"/>
    <property type="project" value="UniProtKB-SubCell"/>
</dbReference>
<feature type="region of interest" description="Disordered" evidence="8">
    <location>
        <begin position="520"/>
        <end position="630"/>
    </location>
</feature>
<feature type="compositionally biased region" description="Basic and acidic residues" evidence="8">
    <location>
        <begin position="435"/>
        <end position="446"/>
    </location>
</feature>
<dbReference type="Gene3D" id="3.40.50.1820">
    <property type="entry name" value="alpha/beta hydrolase"/>
    <property type="match status" value="1"/>
</dbReference>
<keyword evidence="6" id="KW-0843">Virulence</keyword>
<evidence type="ECO:0000256" key="5">
    <source>
        <dbReference type="ARBA" id="ARBA00022737"/>
    </source>
</evidence>
<protein>
    <recommendedName>
        <fullName evidence="9">DUF676 domain-containing protein</fullName>
    </recommendedName>
</protein>
<reference evidence="10 11" key="1">
    <citation type="journal article" date="2014" name="Nature">
        <title>An environmental bacterial taxon with a large and distinct metabolic repertoire.</title>
        <authorList>
            <person name="Wilson M.C."/>
            <person name="Mori T."/>
            <person name="Ruckert C."/>
            <person name="Uria A.R."/>
            <person name="Helf M.J."/>
            <person name="Takada K."/>
            <person name="Gernert C."/>
            <person name="Steffens U.A."/>
            <person name="Heycke N."/>
            <person name="Schmitt S."/>
            <person name="Rinke C."/>
            <person name="Helfrich E.J."/>
            <person name="Brachmann A.O."/>
            <person name="Gurgui C."/>
            <person name="Wakimoto T."/>
            <person name="Kracht M."/>
            <person name="Crusemann M."/>
            <person name="Hentschel U."/>
            <person name="Abe I."/>
            <person name="Matsunaga S."/>
            <person name="Kalinowski J."/>
            <person name="Takeyama H."/>
            <person name="Piel J."/>
        </authorList>
    </citation>
    <scope>NUCLEOTIDE SEQUENCE [LARGE SCALE GENOMIC DNA]</scope>
    <source>
        <strain evidence="11">TSY1</strain>
    </source>
</reference>
<evidence type="ECO:0000256" key="8">
    <source>
        <dbReference type="SAM" id="MobiDB-lite"/>
    </source>
</evidence>
<dbReference type="InterPro" id="IPR050557">
    <property type="entry name" value="RTX_toxin/Mannuronan_C5-epim"/>
</dbReference>
<dbReference type="Pfam" id="PF00353">
    <property type="entry name" value="HemolysinCabind"/>
    <property type="match status" value="8"/>
</dbReference>
<dbReference type="InterPro" id="IPR019960">
    <property type="entry name" value="T1SS_VCA0849"/>
</dbReference>
<dbReference type="NCBIfam" id="TIGR03661">
    <property type="entry name" value="T1SS_VCA0849"/>
    <property type="match status" value="1"/>
</dbReference>
<dbReference type="PANTHER" id="PTHR38340:SF1">
    <property type="entry name" value="S-LAYER PROTEIN"/>
    <property type="match status" value="1"/>
</dbReference>
<dbReference type="SUPFAM" id="SSF51120">
    <property type="entry name" value="beta-Roll"/>
    <property type="match status" value="5"/>
</dbReference>
<feature type="compositionally biased region" description="Low complexity" evidence="8">
    <location>
        <begin position="587"/>
        <end position="598"/>
    </location>
</feature>
<evidence type="ECO:0000259" key="9">
    <source>
        <dbReference type="Pfam" id="PF05057"/>
    </source>
</evidence>
<name>W4LIS7_ENTF1</name>
<evidence type="ECO:0000256" key="2">
    <source>
        <dbReference type="ARBA" id="ARBA00004613"/>
    </source>
</evidence>
<accession>W4LIS7</accession>
<evidence type="ECO:0000256" key="4">
    <source>
        <dbReference type="ARBA" id="ARBA00022656"/>
    </source>
</evidence>
<dbReference type="InterPro" id="IPR007751">
    <property type="entry name" value="DUF676_lipase-like"/>
</dbReference>
<dbReference type="PANTHER" id="PTHR38340">
    <property type="entry name" value="S-LAYER PROTEIN"/>
    <property type="match status" value="1"/>
</dbReference>
<evidence type="ECO:0000313" key="10">
    <source>
        <dbReference type="EMBL" id="ETW97246.1"/>
    </source>
</evidence>
<dbReference type="InterPro" id="IPR003995">
    <property type="entry name" value="RTX_toxin_determinant-A"/>
</dbReference>
<dbReference type="PROSITE" id="PS00330">
    <property type="entry name" value="HEMOLYSIN_CALCIUM"/>
    <property type="match status" value="5"/>
</dbReference>
<dbReference type="EMBL" id="AZHW01000688">
    <property type="protein sequence ID" value="ETW97246.1"/>
    <property type="molecule type" value="Genomic_DNA"/>
</dbReference>
<evidence type="ECO:0000256" key="6">
    <source>
        <dbReference type="ARBA" id="ARBA00023026"/>
    </source>
</evidence>
<dbReference type="HOGENOM" id="CLU_348053_0_0_7"/>
<dbReference type="GO" id="GO:0090729">
    <property type="term" value="F:toxin activity"/>
    <property type="evidence" value="ECO:0007669"/>
    <property type="project" value="UniProtKB-KW"/>
</dbReference>
<evidence type="ECO:0000256" key="7">
    <source>
        <dbReference type="ARBA" id="ARBA00023136"/>
    </source>
</evidence>